<comment type="caution">
    <text evidence="3">The sequence shown here is derived from an EMBL/GenBank/DDBJ whole genome shotgun (WGS) entry which is preliminary data.</text>
</comment>
<dbReference type="InterPro" id="IPR049304">
    <property type="entry name" value="Gly_rich_dom"/>
</dbReference>
<dbReference type="AlphaFoldDB" id="A0A512ISF5"/>
<feature type="region of interest" description="Disordered" evidence="1">
    <location>
        <begin position="459"/>
        <end position="484"/>
    </location>
</feature>
<name>A0A512ISF5_9HYPH</name>
<feature type="region of interest" description="Disordered" evidence="1">
    <location>
        <begin position="625"/>
        <end position="649"/>
    </location>
</feature>
<accession>A0A512ISF5</accession>
<dbReference type="Pfam" id="PF21722">
    <property type="entry name" value="Gly_rich_2"/>
    <property type="match status" value="1"/>
</dbReference>
<feature type="compositionally biased region" description="Gly residues" evidence="1">
    <location>
        <begin position="625"/>
        <end position="641"/>
    </location>
</feature>
<evidence type="ECO:0000313" key="3">
    <source>
        <dbReference type="EMBL" id="GEP00623.1"/>
    </source>
</evidence>
<keyword evidence="4" id="KW-1185">Reference proteome</keyword>
<evidence type="ECO:0000259" key="2">
    <source>
        <dbReference type="Pfam" id="PF21722"/>
    </source>
</evidence>
<reference evidence="3 4" key="1">
    <citation type="submission" date="2019-07" db="EMBL/GenBank/DDBJ databases">
        <title>Whole genome shotgun sequence of Methylobacterium haplocladii NBRC 107714.</title>
        <authorList>
            <person name="Hosoyama A."/>
            <person name="Uohara A."/>
            <person name="Ohji S."/>
            <person name="Ichikawa N."/>
        </authorList>
    </citation>
    <scope>NUCLEOTIDE SEQUENCE [LARGE SCALE GENOMIC DNA]</scope>
    <source>
        <strain evidence="3 4">NBRC 107714</strain>
    </source>
</reference>
<feature type="domain" description="Glycine-rich" evidence="2">
    <location>
        <begin position="441"/>
        <end position="647"/>
    </location>
</feature>
<evidence type="ECO:0000313" key="4">
    <source>
        <dbReference type="Proteomes" id="UP000321258"/>
    </source>
</evidence>
<protein>
    <recommendedName>
        <fullName evidence="2">Glycine-rich domain-containing protein</fullName>
    </recommendedName>
</protein>
<evidence type="ECO:0000256" key="1">
    <source>
        <dbReference type="SAM" id="MobiDB-lite"/>
    </source>
</evidence>
<dbReference type="OrthoDB" id="5465473at2"/>
<sequence length="649" mass="63231">MDRPLVYAGALPRDTDILTLAKNAMVSDGLLAQAFLGTGIVVDGFSLSPTAPASLIATLSPGVVFQTANIDATTFGSIAADSRSIVKIGKALDATALTFAPPSTAGYSQAFLVEVQYQDVDDGAKVLPYYNAANPAQPFAGPGNAGTAQNTARRGAAAVQVKAGIAATAGTQQPPSPDAGWAPLFIVTLNAGQTTITAGNIVQHASAPFIPTKLPGLPTAVQSGKWVYGVATGTNDLTASVSPAPAALIDGLAVRLFCPNTNTGAVTLALNGNAAAAVVTRGGAALKAGDISGEIIEVVFKSGAWRFRTAARSELAQTVPSLQLVHTGVVATGGAATATNLVVDVAPNITAYEQGALYTITTALASANGGTTANLDGLGTRPVKRFDGTPIQVGDWLDNAEIILADNGSELRLTNSGNGPTVTYINTLKIPGASPKQYITPGSYSLSIPANRTFLVRECRGPGGGGGGANASTSAGSGGGGGGNAQKVATAVVDTVLTIVVGAGGAGGAGGASPQNGAAGGTTSITVASGSVVDANSTTFNAGQTLCAATSGGGGYFSTSGANNSQFGAGGIASGGDINDNGDAGGYGLPVGPSYLGGVGGASPGAGGSPNFNYGAAGNTSTAPGVGGNGSSGNYPGGNGSPGRVTLTV</sequence>
<dbReference type="EMBL" id="BJZT01000032">
    <property type="protein sequence ID" value="GEP00623.1"/>
    <property type="molecule type" value="Genomic_DNA"/>
</dbReference>
<gene>
    <name evidence="3" type="ORF">MHA02_30100</name>
</gene>
<organism evidence="3 4">
    <name type="scientific">Methylobacterium haplocladii</name>
    <dbReference type="NCBI Taxonomy" id="1176176"/>
    <lineage>
        <taxon>Bacteria</taxon>
        <taxon>Pseudomonadati</taxon>
        <taxon>Pseudomonadota</taxon>
        <taxon>Alphaproteobacteria</taxon>
        <taxon>Hyphomicrobiales</taxon>
        <taxon>Methylobacteriaceae</taxon>
        <taxon>Methylobacterium</taxon>
    </lineage>
</organism>
<dbReference type="Proteomes" id="UP000321258">
    <property type="component" value="Unassembled WGS sequence"/>
</dbReference>
<proteinExistence type="predicted"/>
<dbReference type="RefSeq" id="WP_147080062.1">
    <property type="nucleotide sequence ID" value="NZ_BJZT01000032.1"/>
</dbReference>